<protein>
    <submittedName>
        <fullName evidence="2">Uncharacterized protein</fullName>
    </submittedName>
</protein>
<evidence type="ECO:0000256" key="1">
    <source>
        <dbReference type="SAM" id="MobiDB-lite"/>
    </source>
</evidence>
<dbReference type="Proteomes" id="UP000188268">
    <property type="component" value="Unassembled WGS sequence"/>
</dbReference>
<name>A0A1R3G259_COCAP</name>
<accession>A0A1R3G259</accession>
<dbReference type="EMBL" id="AWWV01015549">
    <property type="protein sequence ID" value="OMO52181.1"/>
    <property type="molecule type" value="Genomic_DNA"/>
</dbReference>
<feature type="compositionally biased region" description="Polar residues" evidence="1">
    <location>
        <begin position="1"/>
        <end position="13"/>
    </location>
</feature>
<comment type="caution">
    <text evidence="2">The sequence shown here is derived from an EMBL/GenBank/DDBJ whole genome shotgun (WGS) entry which is preliminary data.</text>
</comment>
<organism evidence="2 3">
    <name type="scientific">Corchorus capsularis</name>
    <name type="common">Jute</name>
    <dbReference type="NCBI Taxonomy" id="210143"/>
    <lineage>
        <taxon>Eukaryota</taxon>
        <taxon>Viridiplantae</taxon>
        <taxon>Streptophyta</taxon>
        <taxon>Embryophyta</taxon>
        <taxon>Tracheophyta</taxon>
        <taxon>Spermatophyta</taxon>
        <taxon>Magnoliopsida</taxon>
        <taxon>eudicotyledons</taxon>
        <taxon>Gunneridae</taxon>
        <taxon>Pentapetalae</taxon>
        <taxon>rosids</taxon>
        <taxon>malvids</taxon>
        <taxon>Malvales</taxon>
        <taxon>Malvaceae</taxon>
        <taxon>Grewioideae</taxon>
        <taxon>Apeibeae</taxon>
        <taxon>Corchorus</taxon>
    </lineage>
</organism>
<dbReference type="Gramene" id="OMO52181">
    <property type="protein sequence ID" value="OMO52181"/>
    <property type="gene ID" value="CCACVL1_29319"/>
</dbReference>
<gene>
    <name evidence="2" type="ORF">CCACVL1_29319</name>
</gene>
<evidence type="ECO:0000313" key="2">
    <source>
        <dbReference type="EMBL" id="OMO52181.1"/>
    </source>
</evidence>
<reference evidence="2 3" key="1">
    <citation type="submission" date="2013-09" db="EMBL/GenBank/DDBJ databases">
        <title>Corchorus capsularis genome sequencing.</title>
        <authorList>
            <person name="Alam M."/>
            <person name="Haque M.S."/>
            <person name="Islam M.S."/>
            <person name="Emdad E.M."/>
            <person name="Islam M.M."/>
            <person name="Ahmed B."/>
            <person name="Halim A."/>
            <person name="Hossen Q.M.M."/>
            <person name="Hossain M.Z."/>
            <person name="Ahmed R."/>
            <person name="Khan M.M."/>
            <person name="Islam R."/>
            <person name="Rashid M.M."/>
            <person name="Khan S.A."/>
            <person name="Rahman M.S."/>
            <person name="Alam M."/>
        </authorList>
    </citation>
    <scope>NUCLEOTIDE SEQUENCE [LARGE SCALE GENOMIC DNA]</scope>
    <source>
        <strain evidence="3">cv. CVL-1</strain>
        <tissue evidence="2">Whole seedling</tissue>
    </source>
</reference>
<evidence type="ECO:0000313" key="3">
    <source>
        <dbReference type="Proteomes" id="UP000188268"/>
    </source>
</evidence>
<keyword evidence="3" id="KW-1185">Reference proteome</keyword>
<sequence length="32" mass="3642">MVMSSSLNSQLSTRDGGRRAAASRWDMNDERR</sequence>
<proteinExistence type="predicted"/>
<dbReference type="AlphaFoldDB" id="A0A1R3G259"/>
<feature type="region of interest" description="Disordered" evidence="1">
    <location>
        <begin position="1"/>
        <end position="32"/>
    </location>
</feature>